<name>A0A834E541_9CHIR</name>
<reference evidence="1 2" key="1">
    <citation type="journal article" date="2020" name="Nature">
        <title>Six reference-quality genomes reveal evolution of bat adaptations.</title>
        <authorList>
            <person name="Jebb D."/>
            <person name="Huang Z."/>
            <person name="Pippel M."/>
            <person name="Hughes G.M."/>
            <person name="Lavrichenko K."/>
            <person name="Devanna P."/>
            <person name="Winkler S."/>
            <person name="Jermiin L.S."/>
            <person name="Skirmuntt E.C."/>
            <person name="Katzourakis A."/>
            <person name="Burkitt-Gray L."/>
            <person name="Ray D.A."/>
            <person name="Sullivan K.A.M."/>
            <person name="Roscito J.G."/>
            <person name="Kirilenko B.M."/>
            <person name="Davalos L.M."/>
            <person name="Corthals A.P."/>
            <person name="Power M.L."/>
            <person name="Jones G."/>
            <person name="Ransome R.D."/>
            <person name="Dechmann D.K.N."/>
            <person name="Locatelli A.G."/>
            <person name="Puechmaille S.J."/>
            <person name="Fedrigo O."/>
            <person name="Jarvis E.D."/>
            <person name="Hiller M."/>
            <person name="Vernes S.C."/>
            <person name="Myers E.W."/>
            <person name="Teeling E.C."/>
        </authorList>
    </citation>
    <scope>NUCLEOTIDE SEQUENCE [LARGE SCALE GENOMIC DNA]</scope>
    <source>
        <strain evidence="1">Bat1K_MPI-CBG_1</strain>
    </source>
</reference>
<evidence type="ECO:0000313" key="1">
    <source>
        <dbReference type="EMBL" id="KAF6104061.1"/>
    </source>
</evidence>
<protein>
    <submittedName>
        <fullName evidence="1">Uncharacterized protein</fullName>
    </submittedName>
</protein>
<organism evidence="1 2">
    <name type="scientific">Phyllostomus discolor</name>
    <name type="common">pale spear-nosed bat</name>
    <dbReference type="NCBI Taxonomy" id="89673"/>
    <lineage>
        <taxon>Eukaryota</taxon>
        <taxon>Metazoa</taxon>
        <taxon>Chordata</taxon>
        <taxon>Craniata</taxon>
        <taxon>Vertebrata</taxon>
        <taxon>Euteleostomi</taxon>
        <taxon>Mammalia</taxon>
        <taxon>Eutheria</taxon>
        <taxon>Laurasiatheria</taxon>
        <taxon>Chiroptera</taxon>
        <taxon>Yangochiroptera</taxon>
        <taxon>Phyllostomidae</taxon>
        <taxon>Phyllostominae</taxon>
        <taxon>Phyllostomus</taxon>
    </lineage>
</organism>
<dbReference type="EMBL" id="JABVXQ010000006">
    <property type="protein sequence ID" value="KAF6104061.1"/>
    <property type="molecule type" value="Genomic_DNA"/>
</dbReference>
<proteinExistence type="predicted"/>
<dbReference type="Proteomes" id="UP000664940">
    <property type="component" value="Unassembled WGS sequence"/>
</dbReference>
<sequence length="169" mass="18192">MDGLRGSGLLPHQLLPNLKLSLTLPVPCLNTPHALRKPLPWREYRRRASDPPGTGEDAAALCIHHHLLTREHENQVMLFLGRTLTGMQNSGAAEPPCGLGWMPGIRLGPSAFRGSFSRLGTQSLLQGLASSPCFTKHKLVSSSGGGTRVVPQLYILKVALSPGWCSSVD</sequence>
<dbReference type="AlphaFoldDB" id="A0A834E541"/>
<gene>
    <name evidence="1" type="ORF">HJG60_011110</name>
</gene>
<evidence type="ECO:0000313" key="2">
    <source>
        <dbReference type="Proteomes" id="UP000664940"/>
    </source>
</evidence>
<accession>A0A834E541</accession>
<comment type="caution">
    <text evidence="1">The sequence shown here is derived from an EMBL/GenBank/DDBJ whole genome shotgun (WGS) entry which is preliminary data.</text>
</comment>